<dbReference type="PANTHER" id="PTHR23175:SF23">
    <property type="entry name" value="PDZ DOMAIN-CONTAINING PROTEIN"/>
    <property type="match status" value="1"/>
</dbReference>
<evidence type="ECO:0000313" key="3">
    <source>
        <dbReference type="EMBL" id="PAV59049.1"/>
    </source>
</evidence>
<feature type="region of interest" description="Disordered" evidence="1">
    <location>
        <begin position="349"/>
        <end position="403"/>
    </location>
</feature>
<protein>
    <recommendedName>
        <fullName evidence="2">Rho-GAP domain-containing protein</fullName>
    </recommendedName>
</protein>
<feature type="compositionally biased region" description="Basic residues" evidence="1">
    <location>
        <begin position="353"/>
        <end position="367"/>
    </location>
</feature>
<feature type="compositionally biased region" description="Polar residues" evidence="1">
    <location>
        <begin position="98"/>
        <end position="115"/>
    </location>
</feature>
<dbReference type="GO" id="GO:0007165">
    <property type="term" value="P:signal transduction"/>
    <property type="evidence" value="ECO:0007669"/>
    <property type="project" value="InterPro"/>
</dbReference>
<evidence type="ECO:0000256" key="1">
    <source>
        <dbReference type="SAM" id="MobiDB-lite"/>
    </source>
</evidence>
<feature type="region of interest" description="Disordered" evidence="1">
    <location>
        <begin position="1"/>
        <end position="47"/>
    </location>
</feature>
<organism evidence="3 4">
    <name type="scientific">Diploscapter pachys</name>
    <dbReference type="NCBI Taxonomy" id="2018661"/>
    <lineage>
        <taxon>Eukaryota</taxon>
        <taxon>Metazoa</taxon>
        <taxon>Ecdysozoa</taxon>
        <taxon>Nematoda</taxon>
        <taxon>Chromadorea</taxon>
        <taxon>Rhabditida</taxon>
        <taxon>Rhabditina</taxon>
        <taxon>Rhabditomorpha</taxon>
        <taxon>Rhabditoidea</taxon>
        <taxon>Rhabditidae</taxon>
        <taxon>Diploscapter</taxon>
    </lineage>
</organism>
<dbReference type="InterPro" id="IPR000198">
    <property type="entry name" value="RhoGAP_dom"/>
</dbReference>
<dbReference type="Proteomes" id="UP000218231">
    <property type="component" value="Unassembled WGS sequence"/>
</dbReference>
<dbReference type="EMBL" id="LIAE01010543">
    <property type="protein sequence ID" value="PAV59049.1"/>
    <property type="molecule type" value="Genomic_DNA"/>
</dbReference>
<proteinExistence type="predicted"/>
<keyword evidence="4" id="KW-1185">Reference proteome</keyword>
<feature type="region of interest" description="Disordered" evidence="1">
    <location>
        <begin position="417"/>
        <end position="467"/>
    </location>
</feature>
<feature type="domain" description="Rho-GAP" evidence="2">
    <location>
        <begin position="1"/>
        <end position="287"/>
    </location>
</feature>
<comment type="caution">
    <text evidence="3">The sequence shown here is derived from an EMBL/GenBank/DDBJ whole genome shotgun (WGS) entry which is preliminary data.</text>
</comment>
<feature type="region of interest" description="Disordered" evidence="1">
    <location>
        <begin position="67"/>
        <end position="142"/>
    </location>
</feature>
<feature type="compositionally biased region" description="Basic residues" evidence="1">
    <location>
        <begin position="117"/>
        <end position="126"/>
    </location>
</feature>
<sequence length="608" mass="66168">MHLYAASLASSSSARSDRNGHSLLQQNNPNHYHYTTAHHSTSPANQATSQLIMHRYKAKTSQLPSPIANKRHQTAPIHAPNSAGPLSAGMDHHVYPQPGTSKDTSNLDNGEPQTPKSGRKWKKSKAAKQGSGSSSSTQHTPQSVLGVRLADCATAKNNEHVPLLVQICVSVVEAHGMDTIGIYRIPGNTAAVNALKETLSHNMDSVNLEQLRKLPRHHYETLKFLIIHLAEITKNSDVNKMETRNLALMFGPSIVRPSDDNMATMVTHMSDQCKIIETLIYYHDWMFDSESTAEDEVPEQHPSELNAPPTDPPQYGVGVPTGVSAASFNDMHNLIRKANEDQAAALMNEGKAGKIKNMLRRNSRRDKKNSAPTTSKGLKIESTAPAAVNPRYTPATPSVQSVESAFQGHYQERDIDAEIESRQTISPPGASGGTDGGMEESPSLESSLGSLPDSSRTDPLNDGEVLRKKRQQDMYSARRIFIAGSAAAASVDDNKALDAMASHTQHLNLAGTPALEVLSEETREKIRKMQKRQTWVDRPPRTMERSTDLLNTYSPTKDMTDALSCTSDYSTTSSAHLSSAPQSSAPLAVACPEPPTSSDYASRCVMVK</sequence>
<name>A0A2A2JBT3_9BILA</name>
<dbReference type="InterPro" id="IPR008936">
    <property type="entry name" value="Rho_GTPase_activation_prot"/>
</dbReference>
<dbReference type="AlphaFoldDB" id="A0A2A2JBT3"/>
<dbReference type="Pfam" id="PF00620">
    <property type="entry name" value="RhoGAP"/>
    <property type="match status" value="2"/>
</dbReference>
<dbReference type="EMBL" id="LIAE01010543">
    <property type="protein sequence ID" value="PAV59052.1"/>
    <property type="molecule type" value="Genomic_DNA"/>
</dbReference>
<dbReference type="OrthoDB" id="9994905at2759"/>
<dbReference type="STRING" id="2018661.A0A2A2JBT3"/>
<dbReference type="SMART" id="SM00324">
    <property type="entry name" value="RhoGAP"/>
    <property type="match status" value="1"/>
</dbReference>
<accession>A0A2A2JBT3</accession>
<dbReference type="SUPFAM" id="SSF48350">
    <property type="entry name" value="GTPase activation domain, GAP"/>
    <property type="match status" value="1"/>
</dbReference>
<evidence type="ECO:0000313" key="4">
    <source>
        <dbReference type="Proteomes" id="UP000218231"/>
    </source>
</evidence>
<feature type="compositionally biased region" description="Low complexity" evidence="1">
    <location>
        <begin position="1"/>
        <end position="14"/>
    </location>
</feature>
<dbReference type="Gene3D" id="1.10.555.10">
    <property type="entry name" value="Rho GTPase activation protein"/>
    <property type="match status" value="2"/>
</dbReference>
<feature type="compositionally biased region" description="Low complexity" evidence="1">
    <location>
        <begin position="31"/>
        <end position="42"/>
    </location>
</feature>
<evidence type="ECO:0000259" key="2">
    <source>
        <dbReference type="PROSITE" id="PS50238"/>
    </source>
</evidence>
<feature type="region of interest" description="Disordered" evidence="1">
    <location>
        <begin position="292"/>
        <end position="317"/>
    </location>
</feature>
<dbReference type="PROSITE" id="PS50238">
    <property type="entry name" value="RHOGAP"/>
    <property type="match status" value="1"/>
</dbReference>
<dbReference type="PANTHER" id="PTHR23175">
    <property type="entry name" value="PDZ DOMAIN-CONTAINING PROTEIN"/>
    <property type="match status" value="1"/>
</dbReference>
<feature type="compositionally biased region" description="Low complexity" evidence="1">
    <location>
        <begin position="439"/>
        <end position="454"/>
    </location>
</feature>
<feature type="compositionally biased region" description="Low complexity" evidence="1">
    <location>
        <begin position="127"/>
        <end position="136"/>
    </location>
</feature>
<gene>
    <name evidence="3" type="ORF">WR25_10759</name>
</gene>
<reference evidence="3 4" key="1">
    <citation type="journal article" date="2017" name="Curr. Biol.">
        <title>Genome architecture and evolution of a unichromosomal asexual nematode.</title>
        <authorList>
            <person name="Fradin H."/>
            <person name="Zegar C."/>
            <person name="Gutwein M."/>
            <person name="Lucas J."/>
            <person name="Kovtun M."/>
            <person name="Corcoran D."/>
            <person name="Baugh L.R."/>
            <person name="Kiontke K."/>
            <person name="Gunsalus K."/>
            <person name="Fitch D.H."/>
            <person name="Piano F."/>
        </authorList>
    </citation>
    <scope>NUCLEOTIDE SEQUENCE [LARGE SCALE GENOMIC DNA]</scope>
    <source>
        <strain evidence="3">PF1309</strain>
    </source>
</reference>